<dbReference type="EMBL" id="CP089984">
    <property type="protein sequence ID" value="WXB13251.1"/>
    <property type="molecule type" value="Genomic_DNA"/>
</dbReference>
<dbReference type="PANTHER" id="PTHR37292">
    <property type="entry name" value="VNG6097C"/>
    <property type="match status" value="1"/>
</dbReference>
<gene>
    <name evidence="3" type="ORF">LZC94_36085</name>
</gene>
<name>A0ABZ2LQQ2_9BACT</name>
<accession>A0ABZ2LQQ2</accession>
<dbReference type="InterPro" id="IPR004919">
    <property type="entry name" value="GmrSD_N"/>
</dbReference>
<protein>
    <submittedName>
        <fullName evidence="3">DUF262 domain-containing protein</fullName>
    </submittedName>
</protein>
<dbReference type="PANTHER" id="PTHR37292:SF2">
    <property type="entry name" value="DUF262 DOMAIN-CONTAINING PROTEIN"/>
    <property type="match status" value="1"/>
</dbReference>
<feature type="region of interest" description="Disordered" evidence="1">
    <location>
        <begin position="540"/>
        <end position="567"/>
    </location>
</feature>
<reference evidence="3 4" key="1">
    <citation type="submission" date="2021-12" db="EMBL/GenBank/DDBJ databases">
        <title>Discovery of the Pendulisporaceae a myxobacterial family with distinct sporulation behavior and unique specialized metabolism.</title>
        <authorList>
            <person name="Garcia R."/>
            <person name="Popoff A."/>
            <person name="Bader C.D."/>
            <person name="Loehr J."/>
            <person name="Walesch S."/>
            <person name="Walt C."/>
            <person name="Boldt J."/>
            <person name="Bunk B."/>
            <person name="Haeckl F.J.F.P.J."/>
            <person name="Gunesch A.P."/>
            <person name="Birkelbach J."/>
            <person name="Nuebel U."/>
            <person name="Pietschmann T."/>
            <person name="Bach T."/>
            <person name="Mueller R."/>
        </authorList>
    </citation>
    <scope>NUCLEOTIDE SEQUENCE [LARGE SCALE GENOMIC DNA]</scope>
    <source>
        <strain evidence="3 4">MSr11954</strain>
    </source>
</reference>
<dbReference type="Proteomes" id="UP001370348">
    <property type="component" value="Chromosome"/>
</dbReference>
<dbReference type="Pfam" id="PF03235">
    <property type="entry name" value="GmrSD_N"/>
    <property type="match status" value="1"/>
</dbReference>
<evidence type="ECO:0000259" key="2">
    <source>
        <dbReference type="Pfam" id="PF03235"/>
    </source>
</evidence>
<evidence type="ECO:0000313" key="3">
    <source>
        <dbReference type="EMBL" id="WXB13251.1"/>
    </source>
</evidence>
<proteinExistence type="predicted"/>
<evidence type="ECO:0000313" key="4">
    <source>
        <dbReference type="Proteomes" id="UP001370348"/>
    </source>
</evidence>
<sequence>MSSRSITQPNAQTIPLVDLVNQVQRGRVRIPEFQRLFRWQWEDVRRLFDSIVKGYPIGNLLLWQRPAEATHIELGALELDAPAFPEAWWVVDGQQRLISVANTVHARAGATDERFELAFDLRTNEFRRPPQMEDGYIIPLPVLFDLASLVQWFVSDHPEAKDKLPIASEVTKAIREFSVPVYIVEQQDEAVLRDIFNRMNNYGKRLSRAEVFSALHRAQGRRSAEPHSPFADIAELIDHEQGFGRLDDDTVLRAVLARRGGDVTRDIHLEFSSSTAQARDFANETEESAYREGAAAIARAVAFLQEHLHVPHFAFLPYRYLLVVLARFFAHFPEPSVRNRDLLRRWFWRAAILGPDVFGSWTPAMRMLATRIVAGDETGSVQRLLASPIDRALPPPRLTHFRTNKAGSRIILCALWSLGPRSFLNGDPYLQIDLIEELSAGGTLASVVSRVLRREPEGYEHWAANRIFAMDLEPAGGVRELLAMPPIALTAAMREEVLASHALDGQLVAALLRDDPKGFLEGRQQLIQQVSATFLSQMAEEGFEDTPPLDSLDLDDEDHGERDDAVG</sequence>
<feature type="domain" description="GmrSD restriction endonucleases N-terminal" evidence="2">
    <location>
        <begin position="18"/>
        <end position="216"/>
    </location>
</feature>
<dbReference type="RefSeq" id="WP_394822872.1">
    <property type="nucleotide sequence ID" value="NZ_CP089984.1"/>
</dbReference>
<keyword evidence="4" id="KW-1185">Reference proteome</keyword>
<organism evidence="3 4">
    <name type="scientific">Pendulispora albinea</name>
    <dbReference type="NCBI Taxonomy" id="2741071"/>
    <lineage>
        <taxon>Bacteria</taxon>
        <taxon>Pseudomonadati</taxon>
        <taxon>Myxococcota</taxon>
        <taxon>Myxococcia</taxon>
        <taxon>Myxococcales</taxon>
        <taxon>Sorangiineae</taxon>
        <taxon>Pendulisporaceae</taxon>
        <taxon>Pendulispora</taxon>
    </lineage>
</organism>
<evidence type="ECO:0000256" key="1">
    <source>
        <dbReference type="SAM" id="MobiDB-lite"/>
    </source>
</evidence>